<protein>
    <submittedName>
        <fullName evidence="1">Uncharacterized protein</fullName>
    </submittedName>
</protein>
<evidence type="ECO:0000313" key="1">
    <source>
        <dbReference type="EMBL" id="KPK64543.1"/>
    </source>
</evidence>
<evidence type="ECO:0000313" key="2">
    <source>
        <dbReference type="Proteomes" id="UP000051373"/>
    </source>
</evidence>
<accession>A0A0S8FV31</accession>
<dbReference type="AlphaFoldDB" id="A0A0S8FV31"/>
<dbReference type="EMBL" id="LJUJ01000002">
    <property type="protein sequence ID" value="KPK64543.1"/>
    <property type="molecule type" value="Genomic_DNA"/>
</dbReference>
<proteinExistence type="predicted"/>
<gene>
    <name evidence="1" type="ORF">AMJ83_02235</name>
</gene>
<organism evidence="1 2">
    <name type="scientific">candidate division WOR_3 bacterium SM23_42</name>
    <dbReference type="NCBI Taxonomy" id="1703779"/>
    <lineage>
        <taxon>Bacteria</taxon>
        <taxon>Bacteria division WOR-3</taxon>
    </lineage>
</organism>
<name>A0A0S8FV31_UNCW3</name>
<comment type="caution">
    <text evidence="1">The sequence shown here is derived from an EMBL/GenBank/DDBJ whole genome shotgun (WGS) entry which is preliminary data.</text>
</comment>
<sequence length="296" mass="34792">MGTFLEHLEKIFDFVLKETTAKDMVDILYDKTRKMTETHIMERDIENFIAYFRLMLSTARVPKKLRFEPKLIRAFVDRTYTGFTDAAQAFRANQLYEYLKNKIDEGTEMQNAHLERLEAALRAEKKPSLENIMEHVHIAMLFKWLQGPIKESLSKELQDQIIALGTTYGQCQRHLVLNVEWEPFKVSERDLGTITKEYKSFKNAIEDSLKTVRDARAKKIDSGKYEEQFRLIISSLDNLVRMSEKGILNSIESFKDKVIVSTALIYIQDEFVRKDPQLKKIIQLLISLYYQFRDKV</sequence>
<dbReference type="Proteomes" id="UP000051373">
    <property type="component" value="Unassembled WGS sequence"/>
</dbReference>
<reference evidence="1 2" key="1">
    <citation type="journal article" date="2015" name="Microbiome">
        <title>Genomic resolution of linkages in carbon, nitrogen, and sulfur cycling among widespread estuary sediment bacteria.</title>
        <authorList>
            <person name="Baker B.J."/>
            <person name="Lazar C.S."/>
            <person name="Teske A.P."/>
            <person name="Dick G.J."/>
        </authorList>
    </citation>
    <scope>NUCLEOTIDE SEQUENCE [LARGE SCALE GENOMIC DNA]</scope>
    <source>
        <strain evidence="1">SM23_42</strain>
    </source>
</reference>